<evidence type="ECO:0000259" key="5">
    <source>
        <dbReference type="PROSITE" id="PS50977"/>
    </source>
</evidence>
<keyword evidence="7" id="KW-1185">Reference proteome</keyword>
<accession>A0ABU9XXA6</accession>
<dbReference type="Gene3D" id="1.10.357.10">
    <property type="entry name" value="Tetracycline Repressor, domain 2"/>
    <property type="match status" value="1"/>
</dbReference>
<keyword evidence="3" id="KW-0804">Transcription</keyword>
<evidence type="ECO:0000256" key="3">
    <source>
        <dbReference type="ARBA" id="ARBA00023163"/>
    </source>
</evidence>
<feature type="DNA-binding region" description="H-T-H motif" evidence="4">
    <location>
        <begin position="23"/>
        <end position="42"/>
    </location>
</feature>
<dbReference type="EMBL" id="JBDIME010000001">
    <property type="protein sequence ID" value="MEN2788188.1"/>
    <property type="molecule type" value="Genomic_DNA"/>
</dbReference>
<name>A0ABU9XXA6_9SPHN</name>
<dbReference type="SUPFAM" id="SSF48498">
    <property type="entry name" value="Tetracyclin repressor-like, C-terminal domain"/>
    <property type="match status" value="1"/>
</dbReference>
<gene>
    <name evidence="6" type="ORF">ABC974_00975</name>
</gene>
<evidence type="ECO:0000256" key="4">
    <source>
        <dbReference type="PROSITE-ProRule" id="PRU00335"/>
    </source>
</evidence>
<evidence type="ECO:0000256" key="2">
    <source>
        <dbReference type="ARBA" id="ARBA00023125"/>
    </source>
</evidence>
<dbReference type="InterPro" id="IPR009057">
    <property type="entry name" value="Homeodomain-like_sf"/>
</dbReference>
<keyword evidence="2 4" id="KW-0238">DNA-binding</keyword>
<dbReference type="PANTHER" id="PTHR30055:SF234">
    <property type="entry name" value="HTH-TYPE TRANSCRIPTIONAL REGULATOR BETI"/>
    <property type="match status" value="1"/>
</dbReference>
<dbReference type="PROSITE" id="PS50977">
    <property type="entry name" value="HTH_TETR_2"/>
    <property type="match status" value="1"/>
</dbReference>
<dbReference type="RefSeq" id="WP_343887757.1">
    <property type="nucleotide sequence ID" value="NZ_BAAAEH010000005.1"/>
</dbReference>
<reference evidence="6 7" key="1">
    <citation type="submission" date="2024-05" db="EMBL/GenBank/DDBJ databases">
        <authorList>
            <person name="Liu Q."/>
            <person name="Xin Y.-H."/>
        </authorList>
    </citation>
    <scope>NUCLEOTIDE SEQUENCE [LARGE SCALE GENOMIC DNA]</scope>
    <source>
        <strain evidence="6 7">CGMCC 1.10181</strain>
    </source>
</reference>
<dbReference type="SUPFAM" id="SSF46689">
    <property type="entry name" value="Homeodomain-like"/>
    <property type="match status" value="1"/>
</dbReference>
<sequence>MVQQRLLDIAIREFGLKGLEGASTREIAAAADTAMSSITYHYGGKEGLYLAAADHIAAQMGQYMAAALDLGQMPTTPQEARASIHRILDAFTAKMASDVNSDWSLFVVREQMNPTEAFERIYGGLMGQMMRRLVELVCIATGRRDAHVAQIATITLFGQVVVIRASRASCLKLLERDRIDPSALAIFSARIAANTDAILDRLIAERQELP</sequence>
<keyword evidence="1" id="KW-0805">Transcription regulation</keyword>
<dbReference type="InterPro" id="IPR036271">
    <property type="entry name" value="Tet_transcr_reg_TetR-rel_C_sf"/>
</dbReference>
<proteinExistence type="predicted"/>
<dbReference type="PANTHER" id="PTHR30055">
    <property type="entry name" value="HTH-TYPE TRANSCRIPTIONAL REGULATOR RUTR"/>
    <property type="match status" value="1"/>
</dbReference>
<dbReference type="InterPro" id="IPR015292">
    <property type="entry name" value="Tscrpt_reg_YbiH_C"/>
</dbReference>
<feature type="domain" description="HTH tetR-type" evidence="5">
    <location>
        <begin position="1"/>
        <end position="60"/>
    </location>
</feature>
<protein>
    <submittedName>
        <fullName evidence="6">CerR family C-terminal domain-containing protein</fullName>
    </submittedName>
</protein>
<comment type="caution">
    <text evidence="6">The sequence shown here is derived from an EMBL/GenBank/DDBJ whole genome shotgun (WGS) entry which is preliminary data.</text>
</comment>
<dbReference type="Pfam" id="PF00440">
    <property type="entry name" value="TetR_N"/>
    <property type="match status" value="1"/>
</dbReference>
<evidence type="ECO:0000313" key="6">
    <source>
        <dbReference type="EMBL" id="MEN2788188.1"/>
    </source>
</evidence>
<evidence type="ECO:0000313" key="7">
    <source>
        <dbReference type="Proteomes" id="UP001419910"/>
    </source>
</evidence>
<evidence type="ECO:0000256" key="1">
    <source>
        <dbReference type="ARBA" id="ARBA00023015"/>
    </source>
</evidence>
<dbReference type="Gene3D" id="1.10.10.60">
    <property type="entry name" value="Homeodomain-like"/>
    <property type="match status" value="1"/>
</dbReference>
<dbReference type="InterPro" id="IPR050109">
    <property type="entry name" value="HTH-type_TetR-like_transc_reg"/>
</dbReference>
<organism evidence="6 7">
    <name type="scientific">Sphingomonas oligophenolica</name>
    <dbReference type="NCBI Taxonomy" id="301154"/>
    <lineage>
        <taxon>Bacteria</taxon>
        <taxon>Pseudomonadati</taxon>
        <taxon>Pseudomonadota</taxon>
        <taxon>Alphaproteobacteria</taxon>
        <taxon>Sphingomonadales</taxon>
        <taxon>Sphingomonadaceae</taxon>
        <taxon>Sphingomonas</taxon>
    </lineage>
</organism>
<dbReference type="InterPro" id="IPR001647">
    <property type="entry name" value="HTH_TetR"/>
</dbReference>
<dbReference type="Proteomes" id="UP001419910">
    <property type="component" value="Unassembled WGS sequence"/>
</dbReference>
<dbReference type="Pfam" id="PF09209">
    <property type="entry name" value="CecR_C"/>
    <property type="match status" value="1"/>
</dbReference>